<feature type="transmembrane region" description="Helical" evidence="1">
    <location>
        <begin position="271"/>
        <end position="295"/>
    </location>
</feature>
<comment type="caution">
    <text evidence="3">The sequence shown here is derived from an EMBL/GenBank/DDBJ whole genome shotgun (WGS) entry which is preliminary data.</text>
</comment>
<keyword evidence="1" id="KW-0812">Transmembrane</keyword>
<feature type="domain" description="Peptidase MA-like" evidence="2">
    <location>
        <begin position="107"/>
        <end position="252"/>
    </location>
</feature>
<keyword evidence="1" id="KW-0472">Membrane</keyword>
<accession>A0A2W5TEM6</accession>
<keyword evidence="1" id="KW-1133">Transmembrane helix</keyword>
<dbReference type="Pfam" id="PF13485">
    <property type="entry name" value="Peptidase_MA_2"/>
    <property type="match status" value="1"/>
</dbReference>
<evidence type="ECO:0000256" key="1">
    <source>
        <dbReference type="SAM" id="Phobius"/>
    </source>
</evidence>
<dbReference type="Proteomes" id="UP000249061">
    <property type="component" value="Unassembled WGS sequence"/>
</dbReference>
<reference evidence="3 4" key="1">
    <citation type="submission" date="2017-08" db="EMBL/GenBank/DDBJ databases">
        <title>Infants hospitalized years apart are colonized by the same room-sourced microbial strains.</title>
        <authorList>
            <person name="Brooks B."/>
            <person name="Olm M.R."/>
            <person name="Firek B.A."/>
            <person name="Baker R."/>
            <person name="Thomas B.C."/>
            <person name="Morowitz M.J."/>
            <person name="Banfield J.F."/>
        </authorList>
    </citation>
    <scope>NUCLEOTIDE SEQUENCE [LARGE SCALE GENOMIC DNA]</scope>
    <source>
        <strain evidence="3">S2_003_000_R2_14</strain>
    </source>
</reference>
<evidence type="ECO:0000313" key="4">
    <source>
        <dbReference type="Proteomes" id="UP000249061"/>
    </source>
</evidence>
<protein>
    <recommendedName>
        <fullName evidence="2">Peptidase MA-like domain-containing protein</fullName>
    </recommendedName>
</protein>
<organism evidence="3 4">
    <name type="scientific">Archangium gephyra</name>
    <dbReference type="NCBI Taxonomy" id="48"/>
    <lineage>
        <taxon>Bacteria</taxon>
        <taxon>Pseudomonadati</taxon>
        <taxon>Myxococcota</taxon>
        <taxon>Myxococcia</taxon>
        <taxon>Myxococcales</taxon>
        <taxon>Cystobacterineae</taxon>
        <taxon>Archangiaceae</taxon>
        <taxon>Archangium</taxon>
    </lineage>
</organism>
<gene>
    <name evidence="3" type="ORF">DI536_11705</name>
</gene>
<sequence>MTFLAPLLALSLAVAPPPGGDVPWEPIPSAGIETSGPLQTEAISTRRFKIVFTPRAKGSAQVLARELEPMRDDIASLLGRDWPGVTEVRVGFGREEYEALSLPGGAPPPWAIALAYPGRNIMLVEATSLTTLDGPLTLRHELVHVALGQFGKVWPHWFQEGLAMELTGERKWQLEQVATLTRAVTQDRVYDFDEISERFPQAQESVDIAYAQSAAFVEFLRARHGSGAFQRLIDRVEQGDNFEKAFGAAFWVPLSMEEEAFKKDLPRRYPWWPLLLSGGTVVWAVMSILLVMGWARRRREVRELRARQLKVETLHEAARRLLGGAPANEDDAFEYLPYAGTQTPWVVNIVQFSEPERDEKTSKDERSVS</sequence>
<proteinExistence type="predicted"/>
<evidence type="ECO:0000313" key="3">
    <source>
        <dbReference type="EMBL" id="PZR13980.1"/>
    </source>
</evidence>
<dbReference type="EMBL" id="QFQP01000008">
    <property type="protein sequence ID" value="PZR13980.1"/>
    <property type="molecule type" value="Genomic_DNA"/>
</dbReference>
<name>A0A2W5TEM6_9BACT</name>
<evidence type="ECO:0000259" key="2">
    <source>
        <dbReference type="Pfam" id="PF13485"/>
    </source>
</evidence>
<dbReference type="AlphaFoldDB" id="A0A2W5TEM6"/>
<dbReference type="InterPro" id="IPR039568">
    <property type="entry name" value="Peptidase_MA-like_dom"/>
</dbReference>